<evidence type="ECO:0000256" key="1">
    <source>
        <dbReference type="ARBA" id="ARBA00004442"/>
    </source>
</evidence>
<evidence type="ECO:0000256" key="2">
    <source>
        <dbReference type="ARBA" id="ARBA00023136"/>
    </source>
</evidence>
<dbReference type="PANTHER" id="PTHR30329">
    <property type="entry name" value="STATOR ELEMENT OF FLAGELLAR MOTOR COMPLEX"/>
    <property type="match status" value="1"/>
</dbReference>
<comment type="caution">
    <text evidence="6">The sequence shown here is derived from an EMBL/GenBank/DDBJ whole genome shotgun (WGS) entry which is preliminary data.</text>
</comment>
<dbReference type="PROSITE" id="PS51123">
    <property type="entry name" value="OMPA_2"/>
    <property type="match status" value="1"/>
</dbReference>
<dbReference type="Gene3D" id="3.30.1330.60">
    <property type="entry name" value="OmpA-like domain"/>
    <property type="match status" value="1"/>
</dbReference>
<keyword evidence="2 3" id="KW-0472">Membrane</keyword>
<organism evidence="6 7">
    <name type="scientific">Shewanella algidipiscicola</name>
    <dbReference type="NCBI Taxonomy" id="614070"/>
    <lineage>
        <taxon>Bacteria</taxon>
        <taxon>Pseudomonadati</taxon>
        <taxon>Pseudomonadota</taxon>
        <taxon>Gammaproteobacteria</taxon>
        <taxon>Alteromonadales</taxon>
        <taxon>Shewanellaceae</taxon>
        <taxon>Shewanella</taxon>
    </lineage>
</organism>
<dbReference type="InterPro" id="IPR050330">
    <property type="entry name" value="Bact_OuterMem_StrucFunc"/>
</dbReference>
<dbReference type="EMBL" id="BPFB01000003">
    <property type="protein sequence ID" value="GIU42501.1"/>
    <property type="molecule type" value="Genomic_DNA"/>
</dbReference>
<dbReference type="Proteomes" id="UP000761574">
    <property type="component" value="Unassembled WGS sequence"/>
</dbReference>
<dbReference type="InterPro" id="IPR028974">
    <property type="entry name" value="TSP_type-3_rpt"/>
</dbReference>
<protein>
    <submittedName>
        <fullName evidence="6">Membrane protein</fullName>
    </submittedName>
</protein>
<proteinExistence type="predicted"/>
<comment type="subcellular location">
    <subcellularLocation>
        <location evidence="1">Cell outer membrane</location>
    </subcellularLocation>
</comment>
<feature type="chain" id="PRO_5046499191" evidence="4">
    <location>
        <begin position="21"/>
        <end position="187"/>
    </location>
</feature>
<dbReference type="PRINTS" id="PR01021">
    <property type="entry name" value="OMPADOMAIN"/>
</dbReference>
<evidence type="ECO:0000256" key="3">
    <source>
        <dbReference type="PROSITE-ProRule" id="PRU00473"/>
    </source>
</evidence>
<dbReference type="Pfam" id="PF00691">
    <property type="entry name" value="OmpA"/>
    <property type="match status" value="1"/>
</dbReference>
<dbReference type="InterPro" id="IPR036737">
    <property type="entry name" value="OmpA-like_sf"/>
</dbReference>
<evidence type="ECO:0000313" key="6">
    <source>
        <dbReference type="EMBL" id="GIU42501.1"/>
    </source>
</evidence>
<dbReference type="PANTHER" id="PTHR30329:SF20">
    <property type="entry name" value="EXPORTED PROTEIN"/>
    <property type="match status" value="1"/>
</dbReference>
<dbReference type="InterPro" id="IPR006665">
    <property type="entry name" value="OmpA-like"/>
</dbReference>
<evidence type="ECO:0000313" key="7">
    <source>
        <dbReference type="Proteomes" id="UP000761574"/>
    </source>
</evidence>
<dbReference type="SUPFAM" id="SSF103647">
    <property type="entry name" value="TSP type-3 repeat"/>
    <property type="match status" value="1"/>
</dbReference>
<dbReference type="SUPFAM" id="SSF103088">
    <property type="entry name" value="OmpA-like"/>
    <property type="match status" value="1"/>
</dbReference>
<feature type="signal peptide" evidence="4">
    <location>
        <begin position="1"/>
        <end position="20"/>
    </location>
</feature>
<sequence>MNILLRIGLFAVGLLHCVHAFSWQDTDNDGVPDLKDACPHTAADTRVDARGCEKSKRVYLCLPTMSGETYPAQCKLNESVSVHFRFARAEVDYSQWRSIASIATWLTEYPIQLCIVGHTDNVGTAEFNQVLSYDRALSVKKVLVEDYGFSPSRFCVAGKGSIQPIASNASAAGRAQNRRAEFIVQPR</sequence>
<evidence type="ECO:0000259" key="5">
    <source>
        <dbReference type="PROSITE" id="PS51123"/>
    </source>
</evidence>
<dbReference type="CDD" id="cd07185">
    <property type="entry name" value="OmpA_C-like"/>
    <property type="match status" value="1"/>
</dbReference>
<dbReference type="InterPro" id="IPR006664">
    <property type="entry name" value="OMP_bac"/>
</dbReference>
<accession>A0ABQ4P4P7</accession>
<gene>
    <name evidence="6" type="ORF">TUM4630_03620</name>
</gene>
<reference evidence="6 7" key="1">
    <citation type="submission" date="2021-05" db="EMBL/GenBank/DDBJ databases">
        <title>Molecular characterization for Shewanella algae harboring chromosomal blaOXA-55-like strains isolated from clinical and environment sample.</title>
        <authorList>
            <person name="Ohama Y."/>
            <person name="Aoki K."/>
            <person name="Harada S."/>
            <person name="Moriya K."/>
            <person name="Ishii Y."/>
            <person name="Tateda K."/>
        </authorList>
    </citation>
    <scope>NUCLEOTIDE SEQUENCE [LARGE SCALE GENOMIC DNA]</scope>
    <source>
        <strain evidence="6 7">LMG 23746</strain>
    </source>
</reference>
<keyword evidence="7" id="KW-1185">Reference proteome</keyword>
<dbReference type="RefSeq" id="WP_119977843.1">
    <property type="nucleotide sequence ID" value="NZ_BPFB01000003.1"/>
</dbReference>
<name>A0ABQ4P4P7_9GAMM</name>
<evidence type="ECO:0000256" key="4">
    <source>
        <dbReference type="SAM" id="SignalP"/>
    </source>
</evidence>
<keyword evidence="4" id="KW-0732">Signal</keyword>
<feature type="domain" description="OmpA-like" evidence="5">
    <location>
        <begin position="71"/>
        <end position="187"/>
    </location>
</feature>